<proteinExistence type="predicted"/>
<dbReference type="GeneID" id="85326006"/>
<dbReference type="RefSeq" id="XP_060291073.1">
    <property type="nucleotide sequence ID" value="XM_060442736.1"/>
</dbReference>
<sequence length="70" mass="7560">MASPVSPPRHLTWSRVRHGDGPELHLRDALPQGPPQNAASAAREPGKPQRASRPRRAQIVTPTRLGCPGL</sequence>
<comment type="caution">
    <text evidence="2">The sequence shown here is derived from an EMBL/GenBank/DDBJ whole genome shotgun (WGS) entry which is preliminary data.</text>
</comment>
<protein>
    <submittedName>
        <fullName evidence="2">Uncharacterized protein</fullName>
    </submittedName>
</protein>
<keyword evidence="3" id="KW-1185">Reference proteome</keyword>
<dbReference type="AlphaFoldDB" id="A0AA40DJK3"/>
<feature type="region of interest" description="Disordered" evidence="1">
    <location>
        <begin position="1"/>
        <end position="70"/>
    </location>
</feature>
<accession>A0AA40DJK3</accession>
<dbReference type="Proteomes" id="UP001172101">
    <property type="component" value="Unassembled WGS sequence"/>
</dbReference>
<evidence type="ECO:0000313" key="3">
    <source>
        <dbReference type="Proteomes" id="UP001172101"/>
    </source>
</evidence>
<reference evidence="2" key="1">
    <citation type="submission" date="2023-06" db="EMBL/GenBank/DDBJ databases">
        <title>Genome-scale phylogeny and comparative genomics of the fungal order Sordariales.</title>
        <authorList>
            <consortium name="Lawrence Berkeley National Laboratory"/>
            <person name="Hensen N."/>
            <person name="Bonometti L."/>
            <person name="Westerberg I."/>
            <person name="Brannstrom I.O."/>
            <person name="Guillou S."/>
            <person name="Cros-Aarteil S."/>
            <person name="Calhoun S."/>
            <person name="Haridas S."/>
            <person name="Kuo A."/>
            <person name="Mondo S."/>
            <person name="Pangilinan J."/>
            <person name="Riley R."/>
            <person name="LaButti K."/>
            <person name="Andreopoulos B."/>
            <person name="Lipzen A."/>
            <person name="Chen C."/>
            <person name="Yanf M."/>
            <person name="Daum C."/>
            <person name="Ng V."/>
            <person name="Clum A."/>
            <person name="Steindorff A."/>
            <person name="Ohm R."/>
            <person name="Martin F."/>
            <person name="Silar P."/>
            <person name="Natvig D."/>
            <person name="Lalanne C."/>
            <person name="Gautier V."/>
            <person name="Ament-velasquez S.L."/>
            <person name="Kruys A."/>
            <person name="Hutchinson M.I."/>
            <person name="Powell A.J."/>
            <person name="Barry K."/>
            <person name="Miller A.N."/>
            <person name="Grigoriev I.V."/>
            <person name="Debuchy R."/>
            <person name="Gladieux P."/>
            <person name="Thoren M.H."/>
            <person name="Johannesson H."/>
        </authorList>
    </citation>
    <scope>NUCLEOTIDE SEQUENCE</scope>
    <source>
        <strain evidence="2">SMH2392-1A</strain>
    </source>
</reference>
<name>A0AA40DJK3_9PEZI</name>
<dbReference type="EMBL" id="JAUIRO010000007">
    <property type="protein sequence ID" value="KAK0705979.1"/>
    <property type="molecule type" value="Genomic_DNA"/>
</dbReference>
<organism evidence="2 3">
    <name type="scientific">Lasiosphaeria miniovina</name>
    <dbReference type="NCBI Taxonomy" id="1954250"/>
    <lineage>
        <taxon>Eukaryota</taxon>
        <taxon>Fungi</taxon>
        <taxon>Dikarya</taxon>
        <taxon>Ascomycota</taxon>
        <taxon>Pezizomycotina</taxon>
        <taxon>Sordariomycetes</taxon>
        <taxon>Sordariomycetidae</taxon>
        <taxon>Sordariales</taxon>
        <taxon>Lasiosphaeriaceae</taxon>
        <taxon>Lasiosphaeria</taxon>
    </lineage>
</organism>
<gene>
    <name evidence="2" type="ORF">B0T26DRAFT_725132</name>
</gene>
<evidence type="ECO:0000313" key="2">
    <source>
        <dbReference type="EMBL" id="KAK0705979.1"/>
    </source>
</evidence>
<feature type="compositionally biased region" description="Basic and acidic residues" evidence="1">
    <location>
        <begin position="17"/>
        <end position="28"/>
    </location>
</feature>
<evidence type="ECO:0000256" key="1">
    <source>
        <dbReference type="SAM" id="MobiDB-lite"/>
    </source>
</evidence>